<evidence type="ECO:0000256" key="6">
    <source>
        <dbReference type="SAM" id="Phobius"/>
    </source>
</evidence>
<protein>
    <submittedName>
        <fullName evidence="8">L-2-hydroxyglutarate oxidase</fullName>
    </submittedName>
</protein>
<keyword evidence="6" id="KW-0812">Transmembrane</keyword>
<sequence length="401" mass="43129">MTGETFDVAVIGAGLVGLGTAMALLAERPGLRLAVLEKEQQVGTHQSGHNSGVIHAGLYYQPGSLKARFCTEGRHAMAEFAAEHQIPYRLTGKLVVATKGSELPRLAGLAERGRANGLAVREVAAGEIAEIEPEVRGIRALHIPESGVIDYRLVAAAYGQTVAHRGGQVLCGHGVRRLTRTGSGWLADTDGGPLQARIVVACAGLQADRIAAMTGHGIRDYRIVPFRGDYYTFRPDKAGLVRGLVYPVPDPAFPFLGVHFTRGVDGTLHAGPNAVPALAREGYGRLSVNGRDLLDSLRFPGLRRLAREYAKTGALEIWRDLVKTAYLAEMRRYIPHLRHGDMRFGPSGIRAQCLSRSGTLVDDFLIQEDDGVVHVLNAPSPAATASIVIGRHIASRVLTRL</sequence>
<evidence type="ECO:0000256" key="2">
    <source>
        <dbReference type="ARBA" id="ARBA00022630"/>
    </source>
</evidence>
<keyword evidence="9" id="KW-1185">Reference proteome</keyword>
<evidence type="ECO:0000256" key="4">
    <source>
        <dbReference type="ARBA" id="ARBA00023002"/>
    </source>
</evidence>
<feature type="domain" description="FAD dependent oxidoreductase" evidence="7">
    <location>
        <begin position="7"/>
        <end position="395"/>
    </location>
</feature>
<keyword evidence="4" id="KW-0560">Oxidoreductase</keyword>
<dbReference type="PANTHER" id="PTHR43104">
    <property type="entry name" value="L-2-HYDROXYGLUTARATE DEHYDROGENASE, MITOCHONDRIAL"/>
    <property type="match status" value="1"/>
</dbReference>
<feature type="transmembrane region" description="Helical" evidence="6">
    <location>
        <begin position="6"/>
        <end position="26"/>
    </location>
</feature>
<evidence type="ECO:0000256" key="5">
    <source>
        <dbReference type="ARBA" id="ARBA00037941"/>
    </source>
</evidence>
<dbReference type="PANTHER" id="PTHR43104:SF2">
    <property type="entry name" value="L-2-HYDROXYGLUTARATE DEHYDROGENASE, MITOCHONDRIAL"/>
    <property type="match status" value="1"/>
</dbReference>
<dbReference type="InterPro" id="IPR036188">
    <property type="entry name" value="FAD/NAD-bd_sf"/>
</dbReference>
<name>A0A6P2BY68_9ACTN</name>
<keyword evidence="2" id="KW-0285">Flavoprotein</keyword>
<dbReference type="EMBL" id="RPFW01000003">
    <property type="protein sequence ID" value="TVZ04052.1"/>
    <property type="molecule type" value="Genomic_DNA"/>
</dbReference>
<dbReference type="Gene3D" id="3.50.50.60">
    <property type="entry name" value="FAD/NAD(P)-binding domain"/>
    <property type="match status" value="1"/>
</dbReference>
<accession>A0A6P2BY68</accession>
<evidence type="ECO:0000256" key="3">
    <source>
        <dbReference type="ARBA" id="ARBA00022827"/>
    </source>
</evidence>
<evidence type="ECO:0000256" key="1">
    <source>
        <dbReference type="ARBA" id="ARBA00001974"/>
    </source>
</evidence>
<dbReference type="GO" id="GO:0005737">
    <property type="term" value="C:cytoplasm"/>
    <property type="evidence" value="ECO:0007669"/>
    <property type="project" value="TreeGrafter"/>
</dbReference>
<dbReference type="RefSeq" id="WP_145853922.1">
    <property type="nucleotide sequence ID" value="NZ_RPFW01000003.1"/>
</dbReference>
<keyword evidence="3" id="KW-0274">FAD</keyword>
<evidence type="ECO:0000259" key="7">
    <source>
        <dbReference type="Pfam" id="PF01266"/>
    </source>
</evidence>
<dbReference type="GO" id="GO:0047545">
    <property type="term" value="F:(S)-2-hydroxyglutarate dehydrogenase activity"/>
    <property type="evidence" value="ECO:0007669"/>
    <property type="project" value="TreeGrafter"/>
</dbReference>
<dbReference type="AlphaFoldDB" id="A0A6P2BY68"/>
<dbReference type="OrthoDB" id="9801699at2"/>
<dbReference type="SUPFAM" id="SSF51905">
    <property type="entry name" value="FAD/NAD(P)-binding domain"/>
    <property type="match status" value="1"/>
</dbReference>
<comment type="cofactor">
    <cofactor evidence="1">
        <name>FAD</name>
        <dbReference type="ChEBI" id="CHEBI:57692"/>
    </cofactor>
</comment>
<evidence type="ECO:0000313" key="9">
    <source>
        <dbReference type="Proteomes" id="UP000460272"/>
    </source>
</evidence>
<dbReference type="InterPro" id="IPR006076">
    <property type="entry name" value="FAD-dep_OxRdtase"/>
</dbReference>
<organism evidence="8 9">
    <name type="scientific">Trebonia kvetii</name>
    <dbReference type="NCBI Taxonomy" id="2480626"/>
    <lineage>
        <taxon>Bacteria</taxon>
        <taxon>Bacillati</taxon>
        <taxon>Actinomycetota</taxon>
        <taxon>Actinomycetes</taxon>
        <taxon>Streptosporangiales</taxon>
        <taxon>Treboniaceae</taxon>
        <taxon>Trebonia</taxon>
    </lineage>
</organism>
<evidence type="ECO:0000313" key="8">
    <source>
        <dbReference type="EMBL" id="TVZ04052.1"/>
    </source>
</evidence>
<gene>
    <name evidence="8" type="ORF">EAS64_16675</name>
</gene>
<keyword evidence="6" id="KW-0472">Membrane</keyword>
<comment type="similarity">
    <text evidence="5">Belongs to the L2HGDH family.</text>
</comment>
<comment type="caution">
    <text evidence="8">The sequence shown here is derived from an EMBL/GenBank/DDBJ whole genome shotgun (WGS) entry which is preliminary data.</text>
</comment>
<dbReference type="Gene3D" id="3.30.9.10">
    <property type="entry name" value="D-Amino Acid Oxidase, subunit A, domain 2"/>
    <property type="match status" value="1"/>
</dbReference>
<dbReference type="NCBIfam" id="NF008726">
    <property type="entry name" value="PRK11728.1"/>
    <property type="match status" value="1"/>
</dbReference>
<reference evidence="8 9" key="1">
    <citation type="submission" date="2018-11" db="EMBL/GenBank/DDBJ databases">
        <title>Trebonia kvetii gen.nov., sp.nov., a novel acidophilic actinobacterium, and proposal of the new actinobacterial family Treboniaceae fam. nov.</title>
        <authorList>
            <person name="Rapoport D."/>
            <person name="Sagova-Mareckova M."/>
            <person name="Sedlacek I."/>
            <person name="Provaznik J."/>
            <person name="Kralova S."/>
            <person name="Pavlinic D."/>
            <person name="Benes V."/>
            <person name="Kopecky J."/>
        </authorList>
    </citation>
    <scope>NUCLEOTIDE SEQUENCE [LARGE SCALE GENOMIC DNA]</scope>
    <source>
        <strain evidence="8 9">15Tr583</strain>
    </source>
</reference>
<dbReference type="Proteomes" id="UP000460272">
    <property type="component" value="Unassembled WGS sequence"/>
</dbReference>
<keyword evidence="6" id="KW-1133">Transmembrane helix</keyword>
<proteinExistence type="inferred from homology"/>
<dbReference type="Pfam" id="PF01266">
    <property type="entry name" value="DAO"/>
    <property type="match status" value="1"/>
</dbReference>